<reference evidence="2 3" key="2">
    <citation type="journal article" date="2017" name="Sci. Rep.">
        <title>Ant-infecting Ophiocordyceps genomes reveal a high diversity of potential behavioral manipulation genes and a possible major role for enterotoxins.</title>
        <authorList>
            <person name="de Bekker C."/>
            <person name="Ohm R.A."/>
            <person name="Evans H.C."/>
            <person name="Brachmann A."/>
            <person name="Hughes D.P."/>
        </authorList>
    </citation>
    <scope>NUCLEOTIDE SEQUENCE [LARGE SCALE GENOMIC DNA]</scope>
    <source>
        <strain evidence="2 3">SC16a</strain>
    </source>
</reference>
<organism evidence="2 3">
    <name type="scientific">Ophiocordyceps unilateralis</name>
    <name type="common">Zombie-ant fungus</name>
    <name type="synonym">Torrubia unilateralis</name>
    <dbReference type="NCBI Taxonomy" id="268505"/>
    <lineage>
        <taxon>Eukaryota</taxon>
        <taxon>Fungi</taxon>
        <taxon>Dikarya</taxon>
        <taxon>Ascomycota</taxon>
        <taxon>Pezizomycotina</taxon>
        <taxon>Sordariomycetes</taxon>
        <taxon>Hypocreomycetidae</taxon>
        <taxon>Hypocreales</taxon>
        <taxon>Ophiocordycipitaceae</taxon>
        <taxon>Ophiocordyceps</taxon>
    </lineage>
</organism>
<feature type="region of interest" description="Disordered" evidence="1">
    <location>
        <begin position="46"/>
        <end position="94"/>
    </location>
</feature>
<proteinExistence type="predicted"/>
<name>A0A2A9PAH5_OPHUN</name>
<dbReference type="AlphaFoldDB" id="A0A2A9PAH5"/>
<dbReference type="EMBL" id="LAZP02000357">
    <property type="protein sequence ID" value="PFH57860.1"/>
    <property type="molecule type" value="Genomic_DNA"/>
</dbReference>
<reference evidence="2 3" key="1">
    <citation type="journal article" date="2015" name="BMC Genomics">
        <title>Gene expression during zombie ant biting behavior reflects the complexity underlying fungal parasitic behavioral manipulation.</title>
        <authorList>
            <person name="de Bekker C."/>
            <person name="Ohm R.A."/>
            <person name="Loreto R.G."/>
            <person name="Sebastian A."/>
            <person name="Albert I."/>
            <person name="Merrow M."/>
            <person name="Brachmann A."/>
            <person name="Hughes D.P."/>
        </authorList>
    </citation>
    <scope>NUCLEOTIDE SEQUENCE [LARGE SCALE GENOMIC DNA]</scope>
    <source>
        <strain evidence="2 3">SC16a</strain>
    </source>
</reference>
<accession>A0A2A9PAH5</accession>
<evidence type="ECO:0000256" key="1">
    <source>
        <dbReference type="SAM" id="MobiDB-lite"/>
    </source>
</evidence>
<sequence length="118" mass="12463">MGELRVDTPQMLIVVCLDGGAGRTISATQKHSFGILVIDTINPSGSPLRQSTIDAQDGPFTSPAASAPETRPASTQPGPREVDPGPSLQQSSDPYGISWGTSFSIALCLRHKGLINRY</sequence>
<comment type="caution">
    <text evidence="2">The sequence shown here is derived from an EMBL/GenBank/DDBJ whole genome shotgun (WGS) entry which is preliminary data.</text>
</comment>
<gene>
    <name evidence="2" type="ORF">XA68_14479</name>
</gene>
<protein>
    <submittedName>
        <fullName evidence="2">Uncharacterized protein</fullName>
    </submittedName>
</protein>
<evidence type="ECO:0000313" key="3">
    <source>
        <dbReference type="Proteomes" id="UP000037136"/>
    </source>
</evidence>
<evidence type="ECO:0000313" key="2">
    <source>
        <dbReference type="EMBL" id="PFH57860.1"/>
    </source>
</evidence>
<dbReference type="Proteomes" id="UP000037136">
    <property type="component" value="Unassembled WGS sequence"/>
</dbReference>
<keyword evidence="3" id="KW-1185">Reference proteome</keyword>